<accession>A0A559KCF0</accession>
<dbReference type="EMBL" id="VNJI01000011">
    <property type="protein sequence ID" value="TVY09816.1"/>
    <property type="molecule type" value="Genomic_DNA"/>
</dbReference>
<comment type="caution">
    <text evidence="1">The sequence shown here is derived from an EMBL/GenBank/DDBJ whole genome shotgun (WGS) entry which is preliminary data.</text>
</comment>
<dbReference type="Proteomes" id="UP000317036">
    <property type="component" value="Unassembled WGS sequence"/>
</dbReference>
<dbReference type="AlphaFoldDB" id="A0A559KCF0"/>
<reference evidence="1 2" key="1">
    <citation type="submission" date="2019-07" db="EMBL/GenBank/DDBJ databases">
        <authorList>
            <person name="Kim J."/>
        </authorList>
    </citation>
    <scope>NUCLEOTIDE SEQUENCE [LARGE SCALE GENOMIC DNA]</scope>
    <source>
        <strain evidence="1 2">JC52</strain>
    </source>
</reference>
<dbReference type="RefSeq" id="WP_144846662.1">
    <property type="nucleotide sequence ID" value="NZ_VNJI01000011.1"/>
</dbReference>
<dbReference type="SUPFAM" id="SSF52980">
    <property type="entry name" value="Restriction endonuclease-like"/>
    <property type="match status" value="1"/>
</dbReference>
<dbReference type="InterPro" id="IPR011856">
    <property type="entry name" value="tRNA_endonuc-like_dom_sf"/>
</dbReference>
<protein>
    <submittedName>
        <fullName evidence="1">Uncharacterized protein</fullName>
    </submittedName>
</protein>
<keyword evidence="2" id="KW-1185">Reference proteome</keyword>
<name>A0A559KCF0_9BACL</name>
<dbReference type="OrthoDB" id="2475790at2"/>
<proteinExistence type="predicted"/>
<sequence>MKPKMFFLRIKDTFIPPDLRARVRVTKNKYDCLLFDQGYLLTLELKSTGNKSVSFDEKIIKQHQIDNLLEASTYENTISGFLFNFREYDNKTYFVHIQDFVKYQHTAQGKSSHTYKSKVNKSSISLDICEEIGIELKNYLKKKNYHYHVRIMIDEAIKKYCDKDNPVERIVVV</sequence>
<dbReference type="GO" id="GO:0003676">
    <property type="term" value="F:nucleic acid binding"/>
    <property type="evidence" value="ECO:0007669"/>
    <property type="project" value="InterPro"/>
</dbReference>
<evidence type="ECO:0000313" key="2">
    <source>
        <dbReference type="Proteomes" id="UP000317036"/>
    </source>
</evidence>
<dbReference type="InterPro" id="IPR011335">
    <property type="entry name" value="Restrct_endonuc-II-like"/>
</dbReference>
<dbReference type="Gene3D" id="3.40.1350.10">
    <property type="match status" value="1"/>
</dbReference>
<gene>
    <name evidence="1" type="ORF">FPZ49_10600</name>
</gene>
<organism evidence="1 2">
    <name type="scientific">Paenibacillus cremeus</name>
    <dbReference type="NCBI Taxonomy" id="2163881"/>
    <lineage>
        <taxon>Bacteria</taxon>
        <taxon>Bacillati</taxon>
        <taxon>Bacillota</taxon>
        <taxon>Bacilli</taxon>
        <taxon>Bacillales</taxon>
        <taxon>Paenibacillaceae</taxon>
        <taxon>Paenibacillus</taxon>
    </lineage>
</organism>
<evidence type="ECO:0000313" key="1">
    <source>
        <dbReference type="EMBL" id="TVY09816.1"/>
    </source>
</evidence>